<reference evidence="1 2" key="2">
    <citation type="submission" date="2018-11" db="EMBL/GenBank/DDBJ databases">
        <authorList>
            <consortium name="Pathogen Informatics"/>
        </authorList>
    </citation>
    <scope>NUCLEOTIDE SEQUENCE [LARGE SCALE GENOMIC DNA]</scope>
</reference>
<dbReference type="Proteomes" id="UP000267606">
    <property type="component" value="Unassembled WGS sequence"/>
</dbReference>
<keyword evidence="2" id="KW-1185">Reference proteome</keyword>
<dbReference type="GO" id="GO:0005634">
    <property type="term" value="C:nucleus"/>
    <property type="evidence" value="ECO:0007669"/>
    <property type="project" value="TreeGrafter"/>
</dbReference>
<dbReference type="WBParaSite" id="OFLC_0001088801-mRNA-1">
    <property type="protein sequence ID" value="OFLC_0001088801-mRNA-1"/>
    <property type="gene ID" value="OFLC_0001088801"/>
</dbReference>
<dbReference type="EMBL" id="UZAJ01015050">
    <property type="protein sequence ID" value="VDO72163.1"/>
    <property type="molecule type" value="Genomic_DNA"/>
</dbReference>
<accession>A0A183HTS6</accession>
<evidence type="ECO:0000313" key="3">
    <source>
        <dbReference type="WBParaSite" id="OFLC_0001088801-mRNA-1"/>
    </source>
</evidence>
<dbReference type="GO" id="GO:0034450">
    <property type="term" value="F:ubiquitin-ubiquitin ligase activity"/>
    <property type="evidence" value="ECO:0007669"/>
    <property type="project" value="TreeGrafter"/>
</dbReference>
<gene>
    <name evidence="1" type="ORF">OFLC_LOCUS10890</name>
</gene>
<protein>
    <submittedName>
        <fullName evidence="3">Regulator of condensation</fullName>
    </submittedName>
</protein>
<reference evidence="3" key="1">
    <citation type="submission" date="2016-06" db="UniProtKB">
        <authorList>
            <consortium name="WormBaseParasite"/>
        </authorList>
    </citation>
    <scope>IDENTIFICATION</scope>
</reference>
<evidence type="ECO:0000313" key="2">
    <source>
        <dbReference type="Proteomes" id="UP000267606"/>
    </source>
</evidence>
<dbReference type="GO" id="GO:0005737">
    <property type="term" value="C:cytoplasm"/>
    <property type="evidence" value="ECO:0007669"/>
    <property type="project" value="TreeGrafter"/>
</dbReference>
<proteinExistence type="predicted"/>
<dbReference type="PANTHER" id="PTHR46276">
    <property type="entry name" value="E3 UBIQUITIN-PROTEIN LIGASE UBR5"/>
    <property type="match status" value="1"/>
</dbReference>
<organism evidence="3">
    <name type="scientific">Onchocerca flexuosa</name>
    <dbReference type="NCBI Taxonomy" id="387005"/>
    <lineage>
        <taxon>Eukaryota</taxon>
        <taxon>Metazoa</taxon>
        <taxon>Ecdysozoa</taxon>
        <taxon>Nematoda</taxon>
        <taxon>Chromadorea</taxon>
        <taxon>Rhabditida</taxon>
        <taxon>Spirurina</taxon>
        <taxon>Spiruromorpha</taxon>
        <taxon>Filarioidea</taxon>
        <taxon>Onchocercidae</taxon>
        <taxon>Onchocerca</taxon>
    </lineage>
</organism>
<name>A0A183HTS6_9BILA</name>
<dbReference type="AlphaFoldDB" id="A0A183HTS6"/>
<dbReference type="GO" id="GO:0090263">
    <property type="term" value="P:positive regulation of canonical Wnt signaling pathway"/>
    <property type="evidence" value="ECO:0007669"/>
    <property type="project" value="TreeGrafter"/>
</dbReference>
<dbReference type="GO" id="GO:0000209">
    <property type="term" value="P:protein polyubiquitination"/>
    <property type="evidence" value="ECO:0007669"/>
    <property type="project" value="TreeGrafter"/>
</dbReference>
<sequence length="181" mass="20091">MFPTGVTKFVKIAAMSSELIALGDNGFFYSWSWKNDGHGSMTAHPFGIKLLTSAPDEEKFIDVVSCAYRACVITNMNRVASFMDGEACGIKISNMLLTPLMEIPDGEKYASLYVCPMGIYPFNERRKLWERMRSKSRRNSNLTSPEVVEGCEVRTKSHPIYTTGSVALNFSSGTPMVGVCF</sequence>
<dbReference type="STRING" id="387005.A0A183HTS6"/>
<evidence type="ECO:0000313" key="1">
    <source>
        <dbReference type="EMBL" id="VDO72163.1"/>
    </source>
</evidence>
<dbReference type="PANTHER" id="PTHR46276:SF1">
    <property type="entry name" value="E3 UBIQUITIN-PROTEIN LIGASE UBR5"/>
    <property type="match status" value="1"/>
</dbReference>